<gene>
    <name evidence="1" type="ORF">Vadar_006314</name>
</gene>
<reference evidence="1 2" key="1">
    <citation type="journal article" date="2021" name="Hortic Res">
        <title>High-quality reference genome and annotation aids understanding of berry development for evergreen blueberry (Vaccinium darrowii).</title>
        <authorList>
            <person name="Yu J."/>
            <person name="Hulse-Kemp A.M."/>
            <person name="Babiker E."/>
            <person name="Staton M."/>
        </authorList>
    </citation>
    <scope>NUCLEOTIDE SEQUENCE [LARGE SCALE GENOMIC DNA]</scope>
    <source>
        <strain evidence="2">cv. NJ 8807/NJ 8810</strain>
        <tissue evidence="1">Young leaf</tissue>
    </source>
</reference>
<protein>
    <submittedName>
        <fullName evidence="1">Uncharacterized protein</fullName>
    </submittedName>
</protein>
<accession>A0ACB7ZAT3</accession>
<organism evidence="1 2">
    <name type="scientific">Vaccinium darrowii</name>
    <dbReference type="NCBI Taxonomy" id="229202"/>
    <lineage>
        <taxon>Eukaryota</taxon>
        <taxon>Viridiplantae</taxon>
        <taxon>Streptophyta</taxon>
        <taxon>Embryophyta</taxon>
        <taxon>Tracheophyta</taxon>
        <taxon>Spermatophyta</taxon>
        <taxon>Magnoliopsida</taxon>
        <taxon>eudicotyledons</taxon>
        <taxon>Gunneridae</taxon>
        <taxon>Pentapetalae</taxon>
        <taxon>asterids</taxon>
        <taxon>Ericales</taxon>
        <taxon>Ericaceae</taxon>
        <taxon>Vaccinioideae</taxon>
        <taxon>Vaccinieae</taxon>
        <taxon>Vaccinium</taxon>
    </lineage>
</organism>
<name>A0ACB7ZAT3_9ERIC</name>
<dbReference type="Proteomes" id="UP000828048">
    <property type="component" value="Chromosome 12"/>
</dbReference>
<keyword evidence="2" id="KW-1185">Reference proteome</keyword>
<comment type="caution">
    <text evidence="1">The sequence shown here is derived from an EMBL/GenBank/DDBJ whole genome shotgun (WGS) entry which is preliminary data.</text>
</comment>
<evidence type="ECO:0000313" key="2">
    <source>
        <dbReference type="Proteomes" id="UP000828048"/>
    </source>
</evidence>
<evidence type="ECO:0000313" key="1">
    <source>
        <dbReference type="EMBL" id="KAH7862546.1"/>
    </source>
</evidence>
<proteinExistence type="predicted"/>
<dbReference type="EMBL" id="CM037162">
    <property type="protein sequence ID" value="KAH7862546.1"/>
    <property type="molecule type" value="Genomic_DNA"/>
</dbReference>
<sequence length="249" mass="27150">MGGMMDPASAQHQQEMGTQTLESMLVCPNTQQQLEKKPKPPQEQALKCPRCDSTNTKFCYYNNYSLTQPRYFCKSCKRYWTQGGTLRNVPVGGGCRKTKRSSPTSSKISQDQTMATVNPNALYSNDLSLAFAGTHYEALGNPNFQNNPAMFLDAPNGFFQNLCYGVGNGNLGGNVVENRGGNAAVGEVKAELWNGRGEADQNRVLWGIPWQNVGGGDGNCIGNFDSSGKESWNGIGSFNWHGLVNSPLM</sequence>